<gene>
    <name evidence="5" type="ORF">BCR38DRAFT_362578</name>
</gene>
<keyword evidence="2" id="KW-0274">FAD</keyword>
<dbReference type="InterPro" id="IPR050346">
    <property type="entry name" value="FMO-like"/>
</dbReference>
<dbReference type="SUPFAM" id="SSF51905">
    <property type="entry name" value="FAD/NAD(P)-binding domain"/>
    <property type="match status" value="2"/>
</dbReference>
<dbReference type="GeneID" id="63773400"/>
<evidence type="ECO:0000256" key="2">
    <source>
        <dbReference type="ARBA" id="ARBA00022827"/>
    </source>
</evidence>
<protein>
    <submittedName>
        <fullName evidence="5">Flavin-binding monooxygenase-like family protein</fullName>
    </submittedName>
</protein>
<feature type="region of interest" description="Disordered" evidence="4">
    <location>
        <begin position="546"/>
        <end position="565"/>
    </location>
</feature>
<evidence type="ECO:0000256" key="4">
    <source>
        <dbReference type="SAM" id="MobiDB-lite"/>
    </source>
</evidence>
<evidence type="ECO:0000256" key="1">
    <source>
        <dbReference type="ARBA" id="ARBA00022630"/>
    </source>
</evidence>
<name>A0A1Y2EAI9_9PEZI</name>
<dbReference type="InterPro" id="IPR036188">
    <property type="entry name" value="FAD/NAD-bd_sf"/>
</dbReference>
<dbReference type="Pfam" id="PF13738">
    <property type="entry name" value="Pyr_redox_3"/>
    <property type="match status" value="1"/>
</dbReference>
<evidence type="ECO:0000313" key="6">
    <source>
        <dbReference type="Proteomes" id="UP000193689"/>
    </source>
</evidence>
<keyword evidence="3" id="KW-0560">Oxidoreductase</keyword>
<evidence type="ECO:0000313" key="5">
    <source>
        <dbReference type="EMBL" id="ORY68266.1"/>
    </source>
</evidence>
<feature type="compositionally biased region" description="Low complexity" evidence="4">
    <location>
        <begin position="555"/>
        <end position="565"/>
    </location>
</feature>
<keyword evidence="6" id="KW-1185">Reference proteome</keyword>
<comment type="caution">
    <text evidence="5">The sequence shown here is derived from an EMBL/GenBank/DDBJ whole genome shotgun (WGS) entry which is preliminary data.</text>
</comment>
<dbReference type="Gene3D" id="3.50.50.60">
    <property type="entry name" value="FAD/NAD(P)-binding domain"/>
    <property type="match status" value="1"/>
</dbReference>
<proteinExistence type="predicted"/>
<dbReference type="RefSeq" id="XP_040718553.1">
    <property type="nucleotide sequence ID" value="XM_040857188.1"/>
</dbReference>
<dbReference type="EMBL" id="MCFJ01000003">
    <property type="protein sequence ID" value="ORY68266.1"/>
    <property type="molecule type" value="Genomic_DNA"/>
</dbReference>
<sequence length="565" mass="62952">MPHAISDFEEHLDLAIIGAGWYGLTAAKTYLKLEPGAKLAIFDRDNTVGGTWSRDRIYPNLVAQVEHGYFNYPGTPMLKDGATEHNLVSGDMIFKYLDKFADDHGLKQHIRFNSWVSNVERNTHGGWKLTVNGNVITTAKLIVATGVTSIRNSPSFHVEKDAVPVIHSIDIAPNAPQFKKEEAKHFIIIGAAKSAYDAAVIRPNGSGPMPIMPAEIFGINTITMGSNRLMNYLSPSIMNTNSWLGAFFHRTLLGRWLTKAHWNFITSKADEAAGFGGKAGPVEGLRPDIRDAKQVQTVPLTRQYSCFWCDSSIGLITMDDFWSTLQRADITILRDNVDSVSASGATLRSGQTIPADYVIYCTGWGDHFSFFSSELKEELGIPPYGAAVPPNTSSAPRKVNDPWYDLDKAADDLVAKQIPLLAAGPKDLRTPDPNRVITKRRWRLYNRIVQSLWAVAYLLGDIELPTEDKMVQEVAQWNAWTRKRYRSVGERYPYALFDWIPYLDRLLSDLGVKTQRKAGRIADFLAPYGPHCYAGVVEEYEALRGEKGEKKPKTMSSMSSGSSLK</sequence>
<evidence type="ECO:0000256" key="3">
    <source>
        <dbReference type="ARBA" id="ARBA00023002"/>
    </source>
</evidence>
<dbReference type="OrthoDB" id="2915840at2759"/>
<dbReference type="InParanoid" id="A0A1Y2EAI9"/>
<reference evidence="5 6" key="1">
    <citation type="submission" date="2016-07" db="EMBL/GenBank/DDBJ databases">
        <title>Pervasive Adenine N6-methylation of Active Genes in Fungi.</title>
        <authorList>
            <consortium name="DOE Joint Genome Institute"/>
            <person name="Mondo S.J."/>
            <person name="Dannebaum R.O."/>
            <person name="Kuo R.C."/>
            <person name="Labutti K."/>
            <person name="Haridas S."/>
            <person name="Kuo A."/>
            <person name="Salamov A."/>
            <person name="Ahrendt S.R."/>
            <person name="Lipzen A."/>
            <person name="Sullivan W."/>
            <person name="Andreopoulos W.B."/>
            <person name="Clum A."/>
            <person name="Lindquist E."/>
            <person name="Daum C."/>
            <person name="Ramamoorthy G.K."/>
            <person name="Gryganskyi A."/>
            <person name="Culley D."/>
            <person name="Magnuson J.K."/>
            <person name="James T.Y."/>
            <person name="O'Malley M.A."/>
            <person name="Stajich J.E."/>
            <person name="Spatafora J.W."/>
            <person name="Visel A."/>
            <person name="Grigoriev I.V."/>
        </authorList>
    </citation>
    <scope>NUCLEOTIDE SEQUENCE [LARGE SCALE GENOMIC DNA]</scope>
    <source>
        <strain evidence="5 6">CBS 129021</strain>
    </source>
</reference>
<organism evidence="5 6">
    <name type="scientific">Pseudomassariella vexata</name>
    <dbReference type="NCBI Taxonomy" id="1141098"/>
    <lineage>
        <taxon>Eukaryota</taxon>
        <taxon>Fungi</taxon>
        <taxon>Dikarya</taxon>
        <taxon>Ascomycota</taxon>
        <taxon>Pezizomycotina</taxon>
        <taxon>Sordariomycetes</taxon>
        <taxon>Xylariomycetidae</taxon>
        <taxon>Amphisphaeriales</taxon>
        <taxon>Pseudomassariaceae</taxon>
        <taxon>Pseudomassariella</taxon>
    </lineage>
</organism>
<dbReference type="AlphaFoldDB" id="A0A1Y2EAI9"/>
<keyword evidence="5" id="KW-0503">Monooxygenase</keyword>
<dbReference type="GO" id="GO:0004497">
    <property type="term" value="F:monooxygenase activity"/>
    <property type="evidence" value="ECO:0007669"/>
    <property type="project" value="UniProtKB-KW"/>
</dbReference>
<accession>A0A1Y2EAI9</accession>
<dbReference type="PANTHER" id="PTHR23023">
    <property type="entry name" value="DIMETHYLANILINE MONOOXYGENASE"/>
    <property type="match status" value="1"/>
</dbReference>
<keyword evidence="1" id="KW-0285">Flavoprotein</keyword>
<dbReference type="Proteomes" id="UP000193689">
    <property type="component" value="Unassembled WGS sequence"/>
</dbReference>